<gene>
    <name evidence="2" type="ORF">CFK40_17890</name>
</gene>
<dbReference type="PANTHER" id="PTHR43464">
    <property type="entry name" value="METHYLTRANSFERASE"/>
    <property type="match status" value="1"/>
</dbReference>
<reference evidence="2 3" key="1">
    <citation type="journal article" date="2003" name="Int. J. Syst. Evol. Microbiol.">
        <title>Virgibacillus carmonensis sp. nov., Virgibacillus necropolis sp. nov. and Virgibacillus picturae sp. nov., three novel species isolated from deteriorated mural paintings, transfer of the species of the genus salibacillus to Virgibacillus, as Virgibacillus marismortui comb. nov. and Virgibacillus salexigens comb. nov., and emended description of the genus Virgibacillus.</title>
        <authorList>
            <person name="Heyrman J."/>
            <person name="Logan N.A."/>
            <person name="Busse H.J."/>
            <person name="Balcaen A."/>
            <person name="Lebbe L."/>
            <person name="Rodriguez-Diaz M."/>
            <person name="Swings J."/>
            <person name="De Vos P."/>
        </authorList>
    </citation>
    <scope>NUCLEOTIDE SEQUENCE [LARGE SCALE GENOMIC DNA]</scope>
    <source>
        <strain evidence="2 3">LMG 19488</strain>
    </source>
</reference>
<proteinExistence type="predicted"/>
<protein>
    <submittedName>
        <fullName evidence="2">SAM-dependent methyltransferase</fullName>
    </submittedName>
</protein>
<sequence length="258" mass="29665">MTINFHDDTNKQSYTTRKADDSWLELMEMIIDFKAAKRALDIGCGGGIYTKALADLGIPAVTGVDFSKTMIDGAKVNCRDYKQINFQVATAFETGLPSEQYDVILERALIHHLSDLKSCFKEAFRLLKPGGIFVIQDRTPFDCLLEGTSNHIRGYILSMFPQLVDLEIKRRHESNTILQKLKAANFVDLEEVKLWKTRKTYSSKKELLDDIRSRTGRSILHELNDQELEELIAFLDGKLVEKEIVEKDRWTFWKAIKK</sequence>
<dbReference type="RefSeq" id="WP_089533751.1">
    <property type="nucleotide sequence ID" value="NZ_CP022437.1"/>
</dbReference>
<dbReference type="InterPro" id="IPR029063">
    <property type="entry name" value="SAM-dependent_MTases_sf"/>
</dbReference>
<dbReference type="Pfam" id="PF08241">
    <property type="entry name" value="Methyltransf_11"/>
    <property type="match status" value="1"/>
</dbReference>
<dbReference type="GO" id="GO:0008757">
    <property type="term" value="F:S-adenosylmethionine-dependent methyltransferase activity"/>
    <property type="evidence" value="ECO:0007669"/>
    <property type="project" value="InterPro"/>
</dbReference>
<keyword evidence="3" id="KW-1185">Reference proteome</keyword>
<dbReference type="OrthoDB" id="9791837at2"/>
<dbReference type="InterPro" id="IPR013216">
    <property type="entry name" value="Methyltransf_11"/>
</dbReference>
<dbReference type="PANTHER" id="PTHR43464:SF83">
    <property type="entry name" value="MALONYL-[ACYL-CARRIER PROTEIN] O-METHYLTRANSFERASE"/>
    <property type="match status" value="1"/>
</dbReference>
<dbReference type="EMBL" id="CP022437">
    <property type="protein sequence ID" value="ASN06755.1"/>
    <property type="molecule type" value="Genomic_DNA"/>
</dbReference>
<dbReference type="CDD" id="cd02440">
    <property type="entry name" value="AdoMet_MTases"/>
    <property type="match status" value="1"/>
</dbReference>
<evidence type="ECO:0000313" key="3">
    <source>
        <dbReference type="Proteomes" id="UP000204391"/>
    </source>
</evidence>
<dbReference type="SUPFAM" id="SSF53335">
    <property type="entry name" value="S-adenosyl-L-methionine-dependent methyltransferases"/>
    <property type="match status" value="1"/>
</dbReference>
<keyword evidence="2" id="KW-0489">Methyltransferase</keyword>
<accession>A0A221MGI8</accession>
<keyword evidence="2" id="KW-0808">Transferase</keyword>
<dbReference type="Proteomes" id="UP000204391">
    <property type="component" value="Chromosome"/>
</dbReference>
<dbReference type="Gene3D" id="3.40.50.150">
    <property type="entry name" value="Vaccinia Virus protein VP39"/>
    <property type="match status" value="1"/>
</dbReference>
<name>A0A221MGI8_9BACI</name>
<organism evidence="2 3">
    <name type="scientific">Virgibacillus necropolis</name>
    <dbReference type="NCBI Taxonomy" id="163877"/>
    <lineage>
        <taxon>Bacteria</taxon>
        <taxon>Bacillati</taxon>
        <taxon>Bacillota</taxon>
        <taxon>Bacilli</taxon>
        <taxon>Bacillales</taxon>
        <taxon>Bacillaceae</taxon>
        <taxon>Virgibacillus</taxon>
    </lineage>
</organism>
<dbReference type="KEGG" id="vne:CFK40_17890"/>
<feature type="domain" description="Methyltransferase type 11" evidence="1">
    <location>
        <begin position="40"/>
        <end position="135"/>
    </location>
</feature>
<evidence type="ECO:0000313" key="2">
    <source>
        <dbReference type="EMBL" id="ASN06755.1"/>
    </source>
</evidence>
<dbReference type="GO" id="GO:0032259">
    <property type="term" value="P:methylation"/>
    <property type="evidence" value="ECO:0007669"/>
    <property type="project" value="UniProtKB-KW"/>
</dbReference>
<evidence type="ECO:0000259" key="1">
    <source>
        <dbReference type="Pfam" id="PF08241"/>
    </source>
</evidence>
<dbReference type="AlphaFoldDB" id="A0A221MGI8"/>